<gene>
    <name evidence="3" type="ORF">OBE_17047</name>
</gene>
<dbReference type="Pfam" id="PF20207">
    <property type="entry name" value="DUF6568"/>
    <property type="match status" value="1"/>
</dbReference>
<dbReference type="SUPFAM" id="SSF52833">
    <property type="entry name" value="Thioredoxin-like"/>
    <property type="match status" value="1"/>
</dbReference>
<dbReference type="Gene3D" id="3.40.30.10">
    <property type="entry name" value="Glutaredoxin"/>
    <property type="match status" value="1"/>
</dbReference>
<feature type="region of interest" description="Disordered" evidence="1">
    <location>
        <begin position="26"/>
        <end position="86"/>
    </location>
</feature>
<name>K1RNR7_9ZZZZ</name>
<comment type="caution">
    <text evidence="3">The sequence shown here is derived from an EMBL/GenBank/DDBJ whole genome shotgun (WGS) entry which is preliminary data.</text>
</comment>
<evidence type="ECO:0000256" key="2">
    <source>
        <dbReference type="SAM" id="Phobius"/>
    </source>
</evidence>
<dbReference type="EMBL" id="AJWZ01011468">
    <property type="protein sequence ID" value="EKC45134.1"/>
    <property type="molecule type" value="Genomic_DNA"/>
</dbReference>
<evidence type="ECO:0000313" key="3">
    <source>
        <dbReference type="EMBL" id="EKC45134.1"/>
    </source>
</evidence>
<keyword evidence="2" id="KW-0472">Membrane</keyword>
<dbReference type="InterPro" id="IPR036249">
    <property type="entry name" value="Thioredoxin-like_sf"/>
</dbReference>
<sequence>MLKSSEIARKYVIILLLKGRVNMANTKKKSTNASSNTASKKNNAPKKDTTKKKTTNTGAKKSSTVKKTTATAKKTNTSKKATATKNANVVSKKKVPVENKKKTIEKKVEKKVVQVEEVKTVDDSKDNATSVNKNNDSTNRMTIVVVICLVVAIIISMVVTSSSGSYNKGNGSSSSASSVEEESNSIKDSEKADLTSIGIDQYLELLKGSEASVIYIGRPTCSHCVIQKPIMEHLVYKYGVKVNYLNTDDLDDDGISKLQSSNEYFSEGWGTPLTLVVKDGDIKDKASGETSIADLVSMFEKYDLIKK</sequence>
<accession>K1RNR7</accession>
<dbReference type="InterPro" id="IPR046698">
    <property type="entry name" value="PedC-like"/>
</dbReference>
<reference evidence="3" key="1">
    <citation type="journal article" date="2013" name="Environ. Microbiol.">
        <title>Microbiota from the distal guts of lean and obese adolescents exhibit partial functional redundancy besides clear differences in community structure.</title>
        <authorList>
            <person name="Ferrer M."/>
            <person name="Ruiz A."/>
            <person name="Lanza F."/>
            <person name="Haange S.B."/>
            <person name="Oberbach A."/>
            <person name="Till H."/>
            <person name="Bargiela R."/>
            <person name="Campoy C."/>
            <person name="Segura M.T."/>
            <person name="Richter M."/>
            <person name="von Bergen M."/>
            <person name="Seifert J."/>
            <person name="Suarez A."/>
        </authorList>
    </citation>
    <scope>NUCLEOTIDE SEQUENCE</scope>
</reference>
<dbReference type="AlphaFoldDB" id="K1RNR7"/>
<organism evidence="3">
    <name type="scientific">human gut metagenome</name>
    <dbReference type="NCBI Taxonomy" id="408170"/>
    <lineage>
        <taxon>unclassified sequences</taxon>
        <taxon>metagenomes</taxon>
        <taxon>organismal metagenomes</taxon>
    </lineage>
</organism>
<feature type="compositionally biased region" description="Low complexity" evidence="1">
    <location>
        <begin position="163"/>
        <end position="178"/>
    </location>
</feature>
<feature type="compositionally biased region" description="Low complexity" evidence="1">
    <location>
        <begin position="55"/>
        <end position="86"/>
    </location>
</feature>
<evidence type="ECO:0008006" key="4">
    <source>
        <dbReference type="Google" id="ProtNLM"/>
    </source>
</evidence>
<dbReference type="CDD" id="cd02947">
    <property type="entry name" value="TRX_family"/>
    <property type="match status" value="1"/>
</dbReference>
<protein>
    <recommendedName>
        <fullName evidence="4">Bacteriocin transport accessory protein</fullName>
    </recommendedName>
</protein>
<feature type="compositionally biased region" description="Low complexity" evidence="1">
    <location>
        <begin position="31"/>
        <end position="42"/>
    </location>
</feature>
<keyword evidence="2" id="KW-0812">Transmembrane</keyword>
<keyword evidence="2" id="KW-1133">Transmembrane helix</keyword>
<feature type="transmembrane region" description="Helical" evidence="2">
    <location>
        <begin position="141"/>
        <end position="159"/>
    </location>
</feature>
<proteinExistence type="predicted"/>
<feature type="region of interest" description="Disordered" evidence="1">
    <location>
        <begin position="163"/>
        <end position="187"/>
    </location>
</feature>
<evidence type="ECO:0000256" key="1">
    <source>
        <dbReference type="SAM" id="MobiDB-lite"/>
    </source>
</evidence>